<dbReference type="EMBL" id="FRDF01000008">
    <property type="protein sequence ID" value="SHN57478.1"/>
    <property type="molecule type" value="Genomic_DNA"/>
</dbReference>
<evidence type="ECO:0000256" key="2">
    <source>
        <dbReference type="SAM" id="Phobius"/>
    </source>
</evidence>
<accession>A0A1M7SG78</accession>
<keyword evidence="4" id="KW-1185">Reference proteome</keyword>
<feature type="transmembrane region" description="Helical" evidence="2">
    <location>
        <begin position="70"/>
        <end position="91"/>
    </location>
</feature>
<sequence length="321" mass="33502">MMGRRNHKTDRRTQGKPQRRTRTPLVAHRAFAPLLGVWGAALGGLVTVVLPQATVLAGAANLGLGALGGLGRFALAGAAALVLGGTLFVGARTLTRKARRTDDTPSIAAMAMRHVRMIDPMKELGSSSLDEPVECMPFALGGKAPEPEAEPQAGTIPAHQADDMPPPRELDLAQFAVMPGRNAVWVVDETTPAAPARPTPEPVPEPLSASAPSPVAIPAASRPAGRPASRPASHSAIEHLRAVPPGELSLIQMVERFAAALHEHQAAAERRADHNGPADRDAALAQALKALASFSPEGHGEPETAPLRDALARLQELRGAA</sequence>
<feature type="compositionally biased region" description="Basic residues" evidence="1">
    <location>
        <begin position="1"/>
        <end position="10"/>
    </location>
</feature>
<organism evidence="3 4">
    <name type="scientific">Erythrobacter sanguineus</name>
    <dbReference type="NCBI Taxonomy" id="198312"/>
    <lineage>
        <taxon>Bacteria</taxon>
        <taxon>Pseudomonadati</taxon>
        <taxon>Pseudomonadota</taxon>
        <taxon>Alphaproteobacteria</taxon>
        <taxon>Sphingomonadales</taxon>
        <taxon>Erythrobacteraceae</taxon>
        <taxon>Erythrobacter/Porphyrobacter group</taxon>
        <taxon>Erythrobacter</taxon>
    </lineage>
</organism>
<feature type="region of interest" description="Disordered" evidence="1">
    <location>
        <begin position="1"/>
        <end position="22"/>
    </location>
</feature>
<evidence type="ECO:0000256" key="1">
    <source>
        <dbReference type="SAM" id="MobiDB-lite"/>
    </source>
</evidence>
<proteinExistence type="predicted"/>
<name>A0A1M7SG78_9SPHN</name>
<dbReference type="OrthoDB" id="7392006at2"/>
<feature type="compositionally biased region" description="Pro residues" evidence="1">
    <location>
        <begin position="195"/>
        <end position="205"/>
    </location>
</feature>
<keyword evidence="2" id="KW-0812">Transmembrane</keyword>
<protein>
    <submittedName>
        <fullName evidence="3">Uncharacterized protein</fullName>
    </submittedName>
</protein>
<evidence type="ECO:0000313" key="3">
    <source>
        <dbReference type="EMBL" id="SHN57478.1"/>
    </source>
</evidence>
<evidence type="ECO:0000313" key="4">
    <source>
        <dbReference type="Proteomes" id="UP000184391"/>
    </source>
</evidence>
<keyword evidence="2" id="KW-1133">Transmembrane helix</keyword>
<dbReference type="Proteomes" id="UP000184391">
    <property type="component" value="Unassembled WGS sequence"/>
</dbReference>
<gene>
    <name evidence="3" type="ORF">SAMN02745193_01646</name>
</gene>
<dbReference type="RefSeq" id="WP_072674169.1">
    <property type="nucleotide sequence ID" value="NZ_FRDF01000008.1"/>
</dbReference>
<dbReference type="STRING" id="198312.SAMN02745193_01646"/>
<feature type="region of interest" description="Disordered" evidence="1">
    <location>
        <begin position="192"/>
        <end position="234"/>
    </location>
</feature>
<reference evidence="4" key="1">
    <citation type="submission" date="2016-12" db="EMBL/GenBank/DDBJ databases">
        <authorList>
            <person name="Varghese N."/>
            <person name="Submissions S."/>
        </authorList>
    </citation>
    <scope>NUCLEOTIDE SEQUENCE [LARGE SCALE GENOMIC DNA]</scope>
    <source>
        <strain evidence="4">DSM 11032</strain>
    </source>
</reference>
<keyword evidence="2" id="KW-0472">Membrane</keyword>
<feature type="compositionally biased region" description="Low complexity" evidence="1">
    <location>
        <begin position="206"/>
        <end position="234"/>
    </location>
</feature>
<dbReference type="AlphaFoldDB" id="A0A1M7SG78"/>
<feature type="transmembrane region" description="Helical" evidence="2">
    <location>
        <begin position="30"/>
        <end position="50"/>
    </location>
</feature>